<evidence type="ECO:0000256" key="1">
    <source>
        <dbReference type="SAM" id="MobiDB-lite"/>
    </source>
</evidence>
<evidence type="ECO:0000313" key="3">
    <source>
        <dbReference type="Proteomes" id="UP000029492"/>
    </source>
</evidence>
<accession>A0A089NP75</accession>
<reference evidence="2 3" key="1">
    <citation type="journal article" date="2014" name="PLoS ONE">
        <title>Genome Information of Methylobacterium oryzae, a Plant-Probiotic Methylotroph in the Phyllosphere.</title>
        <authorList>
            <person name="Kwak M.J."/>
            <person name="Jeong H."/>
            <person name="Madhaiyan M."/>
            <person name="Lee Y."/>
            <person name="Sa T.M."/>
            <person name="Oh T.K."/>
            <person name="Kim J.F."/>
        </authorList>
    </citation>
    <scope>NUCLEOTIDE SEQUENCE [LARGE SCALE GENOMIC DNA]</scope>
    <source>
        <strain evidence="2 3">CBMB20</strain>
    </source>
</reference>
<dbReference type="HOGENOM" id="CLU_2523744_0_0_5"/>
<keyword evidence="3" id="KW-1185">Reference proteome</keyword>
<dbReference type="SUPFAM" id="SSF46458">
    <property type="entry name" value="Globin-like"/>
    <property type="match status" value="1"/>
</dbReference>
<name>A0A089NP75_9HYPH</name>
<proteinExistence type="predicted"/>
<dbReference type="RefSeq" id="WP_244447760.1">
    <property type="nucleotide sequence ID" value="NZ_CP003811.1"/>
</dbReference>
<protein>
    <submittedName>
        <fullName evidence="2">Globin</fullName>
    </submittedName>
</protein>
<dbReference type="AlphaFoldDB" id="A0A089NP75"/>
<gene>
    <name evidence="2" type="ORF">MOC_1971</name>
</gene>
<dbReference type="Gene3D" id="1.10.490.10">
    <property type="entry name" value="Globins"/>
    <property type="match status" value="1"/>
</dbReference>
<organism evidence="2 3">
    <name type="scientific">Methylobacterium oryzae CBMB20</name>
    <dbReference type="NCBI Taxonomy" id="693986"/>
    <lineage>
        <taxon>Bacteria</taxon>
        <taxon>Pseudomonadati</taxon>
        <taxon>Pseudomonadota</taxon>
        <taxon>Alphaproteobacteria</taxon>
        <taxon>Hyphomicrobiales</taxon>
        <taxon>Methylobacteriaceae</taxon>
        <taxon>Methylobacterium</taxon>
    </lineage>
</organism>
<sequence length="84" mass="8523">MPTAMLGPAVASPNHPETGAPALQASDARPVAYGTQDAPCAPVGAALPWPLEQDLGADFTPEVREARTETDALVACAIQQADAA</sequence>
<dbReference type="Proteomes" id="UP000029492">
    <property type="component" value="Chromosome"/>
</dbReference>
<dbReference type="InterPro" id="IPR009050">
    <property type="entry name" value="Globin-like_sf"/>
</dbReference>
<dbReference type="GO" id="GO:0020037">
    <property type="term" value="F:heme binding"/>
    <property type="evidence" value="ECO:0007669"/>
    <property type="project" value="InterPro"/>
</dbReference>
<dbReference type="KEGG" id="mor:MOC_1971"/>
<evidence type="ECO:0000313" key="2">
    <source>
        <dbReference type="EMBL" id="AIQ89726.1"/>
    </source>
</evidence>
<dbReference type="InterPro" id="IPR012292">
    <property type="entry name" value="Globin/Proto"/>
</dbReference>
<feature type="region of interest" description="Disordered" evidence="1">
    <location>
        <begin position="1"/>
        <end position="23"/>
    </location>
</feature>
<dbReference type="GO" id="GO:0019825">
    <property type="term" value="F:oxygen binding"/>
    <property type="evidence" value="ECO:0007669"/>
    <property type="project" value="InterPro"/>
</dbReference>
<dbReference type="EMBL" id="CP003811">
    <property type="protein sequence ID" value="AIQ89726.1"/>
    <property type="molecule type" value="Genomic_DNA"/>
</dbReference>
<dbReference type="STRING" id="693986.MOC_1971"/>